<evidence type="ECO:0000313" key="2">
    <source>
        <dbReference type="Proteomes" id="UP000796880"/>
    </source>
</evidence>
<comment type="caution">
    <text evidence="1">The sequence shown here is derived from an EMBL/GenBank/DDBJ whole genome shotgun (WGS) entry which is preliminary data.</text>
</comment>
<sequence>MFSRSLLDVGLGMATCLEGLTGLWEPNGLDRASLARWAGLASRVGWAGIPEPDGVAKQRQEQLGWASPGGWAGLSELAT</sequence>
<gene>
    <name evidence="1" type="ORF">FNV43_RR11307</name>
</gene>
<protein>
    <submittedName>
        <fullName evidence="1">Uncharacterized protein</fullName>
    </submittedName>
</protein>
<evidence type="ECO:0000313" key="1">
    <source>
        <dbReference type="EMBL" id="KAF3446128.1"/>
    </source>
</evidence>
<reference evidence="1" key="1">
    <citation type="submission" date="2020-03" db="EMBL/GenBank/DDBJ databases">
        <title>A high-quality chromosome-level genome assembly of a woody plant with both climbing and erect habits, Rhamnella rubrinervis.</title>
        <authorList>
            <person name="Lu Z."/>
            <person name="Yang Y."/>
            <person name="Zhu X."/>
            <person name="Sun Y."/>
        </authorList>
    </citation>
    <scope>NUCLEOTIDE SEQUENCE</scope>
    <source>
        <strain evidence="1">BYM</strain>
        <tissue evidence="1">Leaf</tissue>
    </source>
</reference>
<proteinExistence type="predicted"/>
<keyword evidence="2" id="KW-1185">Reference proteome</keyword>
<organism evidence="1 2">
    <name type="scientific">Rhamnella rubrinervis</name>
    <dbReference type="NCBI Taxonomy" id="2594499"/>
    <lineage>
        <taxon>Eukaryota</taxon>
        <taxon>Viridiplantae</taxon>
        <taxon>Streptophyta</taxon>
        <taxon>Embryophyta</taxon>
        <taxon>Tracheophyta</taxon>
        <taxon>Spermatophyta</taxon>
        <taxon>Magnoliopsida</taxon>
        <taxon>eudicotyledons</taxon>
        <taxon>Gunneridae</taxon>
        <taxon>Pentapetalae</taxon>
        <taxon>rosids</taxon>
        <taxon>fabids</taxon>
        <taxon>Rosales</taxon>
        <taxon>Rhamnaceae</taxon>
        <taxon>rhamnoid group</taxon>
        <taxon>Rhamneae</taxon>
        <taxon>Rhamnella</taxon>
    </lineage>
</organism>
<name>A0A8K0H648_9ROSA</name>
<dbReference type="AlphaFoldDB" id="A0A8K0H648"/>
<dbReference type="Proteomes" id="UP000796880">
    <property type="component" value="Unassembled WGS sequence"/>
</dbReference>
<dbReference type="EMBL" id="VOIH02000005">
    <property type="protein sequence ID" value="KAF3446128.1"/>
    <property type="molecule type" value="Genomic_DNA"/>
</dbReference>
<accession>A0A8K0H648</accession>